<protein>
    <submittedName>
        <fullName evidence="1">Uncharacterized protein</fullName>
    </submittedName>
</protein>
<reference evidence="1 2" key="1">
    <citation type="journal article" date="2021" name="Res Sq">
        <title>Streptomyces Pimoensis sp. nov., Isolated From the Taklimakan Desert in Xinjiang, China.</title>
        <authorList>
            <person name="Zhang P."/>
            <person name="Luo X."/>
            <person name="Luo X."/>
            <person name="Liu Z."/>
            <person name="Xia Z."/>
            <person name="Wan C."/>
            <person name="zhang L."/>
        </authorList>
    </citation>
    <scope>NUCLEOTIDE SEQUENCE [LARGE SCALE GENOMIC DNA]</scope>
    <source>
        <strain evidence="1 2">TRM75549</strain>
    </source>
</reference>
<comment type="caution">
    <text evidence="1">The sequence shown here is derived from an EMBL/GenBank/DDBJ whole genome shotgun (WGS) entry which is preliminary data.</text>
</comment>
<dbReference type="RefSeq" id="WP_371238871.1">
    <property type="nucleotide sequence ID" value="NZ_JAHWZY010000016.1"/>
</dbReference>
<proteinExistence type="predicted"/>
<organism evidence="1 2">
    <name type="scientific">Streptomyces pimonensis</name>
    <dbReference type="NCBI Taxonomy" id="2860288"/>
    <lineage>
        <taxon>Bacteria</taxon>
        <taxon>Bacillati</taxon>
        <taxon>Actinomycetota</taxon>
        <taxon>Actinomycetes</taxon>
        <taxon>Kitasatosporales</taxon>
        <taxon>Streptomycetaceae</taxon>
        <taxon>Streptomyces</taxon>
    </lineage>
</organism>
<evidence type="ECO:0000313" key="2">
    <source>
        <dbReference type="Proteomes" id="UP001567537"/>
    </source>
</evidence>
<evidence type="ECO:0000313" key="1">
    <source>
        <dbReference type="EMBL" id="MEZ3180323.1"/>
    </source>
</evidence>
<name>A0ABV4J3D8_9ACTN</name>
<gene>
    <name evidence="1" type="ORF">KYY02_17010</name>
</gene>
<dbReference type="Proteomes" id="UP001567537">
    <property type="component" value="Unassembled WGS sequence"/>
</dbReference>
<sequence>MSRPLLCTRCGGPAEVVADGEVHDVWGAAVIDDDGVVRPVAKKAEVWSGEYLRTRAVCTNSECRHQWTLRRRFETPTP</sequence>
<accession>A0ABV4J3D8</accession>
<keyword evidence="2" id="KW-1185">Reference proteome</keyword>
<dbReference type="EMBL" id="JAHWZY010000016">
    <property type="protein sequence ID" value="MEZ3180323.1"/>
    <property type="molecule type" value="Genomic_DNA"/>
</dbReference>